<name>A0A0U3GGW9_9MICC</name>
<accession>A0A0U3GGW9</accession>
<keyword evidence="1" id="KW-1133">Transmembrane helix</keyword>
<evidence type="ECO:0000313" key="4">
    <source>
        <dbReference type="Proteomes" id="UP000057181"/>
    </source>
</evidence>
<feature type="transmembrane region" description="Helical" evidence="1">
    <location>
        <begin position="155"/>
        <end position="178"/>
    </location>
</feature>
<feature type="transmembrane region" description="Helical" evidence="1">
    <location>
        <begin position="44"/>
        <end position="65"/>
    </location>
</feature>
<keyword evidence="1" id="KW-0472">Membrane</keyword>
<feature type="transmembrane region" description="Helical" evidence="1">
    <location>
        <begin position="361"/>
        <end position="377"/>
    </location>
</feature>
<organism evidence="2 4">
    <name type="scientific">Kocuria flava</name>
    <dbReference type="NCBI Taxonomy" id="446860"/>
    <lineage>
        <taxon>Bacteria</taxon>
        <taxon>Bacillati</taxon>
        <taxon>Actinomycetota</taxon>
        <taxon>Actinomycetes</taxon>
        <taxon>Micrococcales</taxon>
        <taxon>Micrococcaceae</taxon>
        <taxon>Kocuria</taxon>
    </lineage>
</organism>
<evidence type="ECO:0000313" key="3">
    <source>
        <dbReference type="EMBL" id="GEO91671.1"/>
    </source>
</evidence>
<keyword evidence="1" id="KW-0812">Transmembrane</keyword>
<feature type="transmembrane region" description="Helical" evidence="1">
    <location>
        <begin position="294"/>
        <end position="313"/>
    </location>
</feature>
<gene>
    <name evidence="2" type="ORF">AS188_01425</name>
    <name evidence="3" type="ORF">KFL01_09770</name>
</gene>
<keyword evidence="5" id="KW-1185">Reference proteome</keyword>
<reference evidence="3 5" key="2">
    <citation type="submission" date="2019-07" db="EMBL/GenBank/DDBJ databases">
        <title>Whole genome shotgun sequence of Kocuria flava NBRC 107626.</title>
        <authorList>
            <person name="Hosoyama A."/>
            <person name="Uohara A."/>
            <person name="Ohji S."/>
            <person name="Ichikawa N."/>
        </authorList>
    </citation>
    <scope>NUCLEOTIDE SEQUENCE [LARGE SCALE GENOMIC DNA]</scope>
    <source>
        <strain evidence="3 5">NBRC 107626</strain>
    </source>
</reference>
<proteinExistence type="predicted"/>
<dbReference type="STRING" id="446860.AS188_01425"/>
<dbReference type="EMBL" id="CP013254">
    <property type="protein sequence ID" value="ALU38627.1"/>
    <property type="molecule type" value="Genomic_DNA"/>
</dbReference>
<evidence type="ECO:0000313" key="2">
    <source>
        <dbReference type="EMBL" id="ALU38627.1"/>
    </source>
</evidence>
<feature type="transmembrane region" description="Helical" evidence="1">
    <location>
        <begin position="397"/>
        <end position="417"/>
    </location>
</feature>
<reference evidence="2 4" key="1">
    <citation type="submission" date="2015-11" db="EMBL/GenBank/DDBJ databases">
        <title>Complete Genome Sequence of Kocuria flava strain HO-9041.</title>
        <authorList>
            <person name="Zhou M."/>
            <person name="Dai J."/>
        </authorList>
    </citation>
    <scope>NUCLEOTIDE SEQUENCE [LARGE SCALE GENOMIC DNA]</scope>
    <source>
        <strain evidence="2 4">HO-9041</strain>
    </source>
</reference>
<dbReference type="Proteomes" id="UP000321155">
    <property type="component" value="Unassembled WGS sequence"/>
</dbReference>
<evidence type="ECO:0000313" key="5">
    <source>
        <dbReference type="Proteomes" id="UP000321155"/>
    </source>
</evidence>
<feature type="transmembrane region" description="Helical" evidence="1">
    <location>
        <begin position="71"/>
        <end position="90"/>
    </location>
</feature>
<dbReference type="AlphaFoldDB" id="A0A0U3GGW9"/>
<evidence type="ECO:0008006" key="6">
    <source>
        <dbReference type="Google" id="ProtNLM"/>
    </source>
</evidence>
<evidence type="ECO:0000256" key="1">
    <source>
        <dbReference type="SAM" id="Phobius"/>
    </source>
</evidence>
<feature type="transmembrane region" description="Helical" evidence="1">
    <location>
        <begin position="325"/>
        <end position="349"/>
    </location>
</feature>
<dbReference type="EMBL" id="BJZR01000017">
    <property type="protein sequence ID" value="GEO91671.1"/>
    <property type="molecule type" value="Genomic_DNA"/>
</dbReference>
<protein>
    <recommendedName>
        <fullName evidence="6">ABC transporter permease</fullName>
    </recommendedName>
</protein>
<feature type="transmembrane region" description="Helical" evidence="1">
    <location>
        <begin position="429"/>
        <end position="447"/>
    </location>
</feature>
<feature type="transmembrane region" description="Helical" evidence="1">
    <location>
        <begin position="229"/>
        <end position="250"/>
    </location>
</feature>
<dbReference type="KEGG" id="kfv:AS188_01425"/>
<feature type="transmembrane region" description="Helical" evidence="1">
    <location>
        <begin position="190"/>
        <end position="209"/>
    </location>
</feature>
<dbReference type="RefSeq" id="WP_058857341.1">
    <property type="nucleotide sequence ID" value="NZ_BJZR01000017.1"/>
</dbReference>
<feature type="transmembrane region" description="Helical" evidence="1">
    <location>
        <begin position="130"/>
        <end position="149"/>
    </location>
</feature>
<sequence length="484" mass="48613">MPVPAAAADLRVVAAYATLVGRSQHAPLRDWVGFRVWLLLRRSLRTAGAVLAAGAGWLAGALWTTAGGTPAAAASAASLLAVAAGGLLILRNSMSERRTAVCAPPERALLAITDVTRLHVWLVRSLRPDLAAFAGLAVLLTAFGAAAGLRPSQAGAVAALLGGALLAVALVDALWALSRPQARRRGPVRLNPLLGAAVLVLAWAVTAGIRAGTAGLPVPVPAPALAVAPWPVLAVDALLLTAVVLLVPVLRRAGYDAGAPGPAPVPAGAGVASRTSSRVAGSAVLPFLRSTGRLVAVLGLLGAGCRLGGGLGAELTPVVWSVVRGYAFISAIVLVGLFFSVAGPSASVAHLRYEWEVSGRSMARVLLGALGALPRLVGREWLFLAAGVGLLVSARSALALGLLPILVVGAALIAEAVEGGGQGVDGRTTQGTVSSVCVLALCAPFFALSSGAWGVAALSVYTCAVLAVGVAVAVHRTRGVPWRA</sequence>
<dbReference type="Proteomes" id="UP000057181">
    <property type="component" value="Chromosome"/>
</dbReference>
<feature type="transmembrane region" description="Helical" evidence="1">
    <location>
        <begin position="453"/>
        <end position="474"/>
    </location>
</feature>